<dbReference type="Pfam" id="PF08241">
    <property type="entry name" value="Methyltransf_11"/>
    <property type="match status" value="1"/>
</dbReference>
<dbReference type="GO" id="GO:0017000">
    <property type="term" value="P:antibiotic biosynthetic process"/>
    <property type="evidence" value="ECO:0007669"/>
    <property type="project" value="UniProtKB-ARBA"/>
</dbReference>
<reference evidence="3" key="1">
    <citation type="submission" date="2015-07" db="EMBL/GenBank/DDBJ databases">
        <authorList>
            <consortium name="Consortium for Microbial Forensics and Genomics (microFORGE)"/>
            <person name="Knight B.M."/>
            <person name="Roberts D.P."/>
            <person name="Lin D."/>
            <person name="Hari K."/>
            <person name="Fletcher J."/>
            <person name="Melcher U."/>
            <person name="Blagden T."/>
            <person name="Winegar R.A."/>
        </authorList>
    </citation>
    <scope>NUCLEOTIDE SEQUENCE [LARGE SCALE GENOMIC DNA]</scope>
    <source>
        <strain evidence="3">NRRL B-1447</strain>
    </source>
</reference>
<dbReference type="Proteomes" id="UP000037084">
    <property type="component" value="Unassembled WGS sequence"/>
</dbReference>
<keyword evidence="2" id="KW-0489">Methyltransferase</keyword>
<dbReference type="PANTHER" id="PTHR43861:SF1">
    <property type="entry name" value="TRANS-ACONITATE 2-METHYLTRANSFERASE"/>
    <property type="match status" value="1"/>
</dbReference>
<dbReference type="AlphaFoldDB" id="A0A0L8M7H2"/>
<name>A0A0L8M7H2_STRVG</name>
<dbReference type="Gene3D" id="3.40.50.150">
    <property type="entry name" value="Vaccinia Virus protein VP39"/>
    <property type="match status" value="1"/>
</dbReference>
<keyword evidence="2" id="KW-0808">Transferase</keyword>
<dbReference type="EMBL" id="LGUV01000351">
    <property type="protein sequence ID" value="KOG46341.1"/>
    <property type="molecule type" value="Genomic_DNA"/>
</dbReference>
<dbReference type="InterPro" id="IPR013216">
    <property type="entry name" value="Methyltransf_11"/>
</dbReference>
<proteinExistence type="predicted"/>
<dbReference type="PANTHER" id="PTHR43861">
    <property type="entry name" value="TRANS-ACONITATE 2-METHYLTRANSFERASE-RELATED"/>
    <property type="match status" value="1"/>
</dbReference>
<sequence>MAARAEHTATRAFFTRRADAWEERFAHQAPAYDAAVARLRLAPGGRAVDLGCGTGRAMPALRAQVGPDGHVLGVDLTPAMLTAAARHGRTRHGYLVAADCTRLPLPRASVDGIFSAGLLDHLPDPSAALREWARVTAPGGELLLFHPSGRAERAARHGRSLDPDDLLAEGNLRGALETAGWHLAEYEDAAGHFLARAVPRS</sequence>
<gene>
    <name evidence="2" type="ORF">ADK75_27405</name>
</gene>
<evidence type="ECO:0000313" key="2">
    <source>
        <dbReference type="EMBL" id="KOG46341.1"/>
    </source>
</evidence>
<dbReference type="PATRIC" id="fig|1961.12.peg.6113"/>
<protein>
    <submittedName>
        <fullName evidence="2">SAM-dependent methyltransferase</fullName>
    </submittedName>
</protein>
<evidence type="ECO:0000313" key="3">
    <source>
        <dbReference type="Proteomes" id="UP000037084"/>
    </source>
</evidence>
<feature type="domain" description="Methyltransferase type 11" evidence="1">
    <location>
        <begin position="48"/>
        <end position="143"/>
    </location>
</feature>
<organism evidence="2 3">
    <name type="scientific">Streptomyces virginiae</name>
    <name type="common">Streptomyces cinnamonensis</name>
    <dbReference type="NCBI Taxonomy" id="1961"/>
    <lineage>
        <taxon>Bacteria</taxon>
        <taxon>Bacillati</taxon>
        <taxon>Actinomycetota</taxon>
        <taxon>Actinomycetes</taxon>
        <taxon>Kitasatosporales</taxon>
        <taxon>Streptomycetaceae</taxon>
        <taxon>Streptomyces</taxon>
    </lineage>
</organism>
<dbReference type="CDD" id="cd02440">
    <property type="entry name" value="AdoMet_MTases"/>
    <property type="match status" value="1"/>
</dbReference>
<dbReference type="GO" id="GO:0032259">
    <property type="term" value="P:methylation"/>
    <property type="evidence" value="ECO:0007669"/>
    <property type="project" value="UniProtKB-KW"/>
</dbReference>
<dbReference type="InterPro" id="IPR029063">
    <property type="entry name" value="SAM-dependent_MTases_sf"/>
</dbReference>
<dbReference type="GO" id="GO:0008757">
    <property type="term" value="F:S-adenosylmethionine-dependent methyltransferase activity"/>
    <property type="evidence" value="ECO:0007669"/>
    <property type="project" value="InterPro"/>
</dbReference>
<accession>A0A0L8M7H2</accession>
<dbReference type="SUPFAM" id="SSF53335">
    <property type="entry name" value="S-adenosyl-L-methionine-dependent methyltransferases"/>
    <property type="match status" value="1"/>
</dbReference>
<evidence type="ECO:0000259" key="1">
    <source>
        <dbReference type="Pfam" id="PF08241"/>
    </source>
</evidence>
<comment type="caution">
    <text evidence="2">The sequence shown here is derived from an EMBL/GenBank/DDBJ whole genome shotgun (WGS) entry which is preliminary data.</text>
</comment>